<evidence type="ECO:0000256" key="2">
    <source>
        <dbReference type="ARBA" id="ARBA00022692"/>
    </source>
</evidence>
<keyword evidence="7" id="KW-1185">Reference proteome</keyword>
<dbReference type="OrthoDB" id="5982228at2759"/>
<dbReference type="AlphaFoldDB" id="S3CTA4"/>
<dbReference type="GO" id="GO:0016020">
    <property type="term" value="C:membrane"/>
    <property type="evidence" value="ECO:0007669"/>
    <property type="project" value="UniProtKB-SubCell"/>
</dbReference>
<feature type="transmembrane region" description="Helical" evidence="5">
    <location>
        <begin position="447"/>
        <end position="463"/>
    </location>
</feature>
<dbReference type="Proteomes" id="UP000016922">
    <property type="component" value="Unassembled WGS sequence"/>
</dbReference>
<dbReference type="FunFam" id="1.20.1740.10:FF:000025">
    <property type="entry name" value="High-affinity methionine permease"/>
    <property type="match status" value="1"/>
</dbReference>
<name>S3CTA4_GLAL2</name>
<dbReference type="InterPro" id="IPR050598">
    <property type="entry name" value="AminoAcid_Transporter"/>
</dbReference>
<keyword evidence="3 5" id="KW-1133">Transmembrane helix</keyword>
<feature type="transmembrane region" description="Helical" evidence="5">
    <location>
        <begin position="483"/>
        <end position="501"/>
    </location>
</feature>
<dbReference type="RefSeq" id="XP_008082979.1">
    <property type="nucleotide sequence ID" value="XM_008084788.1"/>
</dbReference>
<feature type="transmembrane region" description="Helical" evidence="5">
    <location>
        <begin position="210"/>
        <end position="227"/>
    </location>
</feature>
<evidence type="ECO:0000256" key="1">
    <source>
        <dbReference type="ARBA" id="ARBA00004141"/>
    </source>
</evidence>
<accession>S3CTA4</accession>
<evidence type="ECO:0000256" key="3">
    <source>
        <dbReference type="ARBA" id="ARBA00022989"/>
    </source>
</evidence>
<feature type="transmembrane region" description="Helical" evidence="5">
    <location>
        <begin position="513"/>
        <end position="540"/>
    </location>
</feature>
<feature type="transmembrane region" description="Helical" evidence="5">
    <location>
        <begin position="170"/>
        <end position="198"/>
    </location>
</feature>
<dbReference type="GeneID" id="19459088"/>
<dbReference type="PANTHER" id="PTHR11785">
    <property type="entry name" value="AMINO ACID TRANSPORTER"/>
    <property type="match status" value="1"/>
</dbReference>
<feature type="transmembrane region" description="Helical" evidence="5">
    <location>
        <begin position="233"/>
        <end position="258"/>
    </location>
</feature>
<organism evidence="6 7">
    <name type="scientific">Glarea lozoyensis (strain ATCC 20868 / MF5171)</name>
    <dbReference type="NCBI Taxonomy" id="1116229"/>
    <lineage>
        <taxon>Eukaryota</taxon>
        <taxon>Fungi</taxon>
        <taxon>Dikarya</taxon>
        <taxon>Ascomycota</taxon>
        <taxon>Pezizomycotina</taxon>
        <taxon>Leotiomycetes</taxon>
        <taxon>Helotiales</taxon>
        <taxon>Helotiaceae</taxon>
        <taxon>Glarea</taxon>
    </lineage>
</organism>
<proteinExistence type="predicted"/>
<reference evidence="6 7" key="1">
    <citation type="journal article" date="2013" name="BMC Genomics">
        <title>Genomics-driven discovery of the pneumocandin biosynthetic gene cluster in the fungus Glarea lozoyensis.</title>
        <authorList>
            <person name="Chen L."/>
            <person name="Yue Q."/>
            <person name="Zhang X."/>
            <person name="Xiang M."/>
            <person name="Wang C."/>
            <person name="Li S."/>
            <person name="Che Y."/>
            <person name="Ortiz-Lopez F.J."/>
            <person name="Bills G.F."/>
            <person name="Liu X."/>
            <person name="An Z."/>
        </authorList>
    </citation>
    <scope>NUCLEOTIDE SEQUENCE [LARGE SCALE GENOMIC DNA]</scope>
    <source>
        <strain evidence="7">ATCC 20868 / MF5171</strain>
    </source>
</reference>
<gene>
    <name evidence="6" type="ORF">GLAREA_00028</name>
</gene>
<feature type="transmembrane region" description="Helical" evidence="5">
    <location>
        <begin position="316"/>
        <end position="336"/>
    </location>
</feature>
<dbReference type="OMA" id="WKLKGVA"/>
<dbReference type="EMBL" id="KE145367">
    <property type="protein sequence ID" value="EPE28870.1"/>
    <property type="molecule type" value="Genomic_DNA"/>
</dbReference>
<evidence type="ECO:0000256" key="4">
    <source>
        <dbReference type="ARBA" id="ARBA00023136"/>
    </source>
</evidence>
<dbReference type="GO" id="GO:0015179">
    <property type="term" value="F:L-amino acid transmembrane transporter activity"/>
    <property type="evidence" value="ECO:0007669"/>
    <property type="project" value="TreeGrafter"/>
</dbReference>
<evidence type="ECO:0000313" key="7">
    <source>
        <dbReference type="Proteomes" id="UP000016922"/>
    </source>
</evidence>
<comment type="subcellular location">
    <subcellularLocation>
        <location evidence="1">Membrane</location>
        <topology evidence="1">Multi-pass membrane protein</topology>
    </subcellularLocation>
</comment>
<dbReference type="HOGENOM" id="CLU_013661_0_0_1"/>
<feature type="transmembrane region" description="Helical" evidence="5">
    <location>
        <begin position="126"/>
        <end position="150"/>
    </location>
</feature>
<evidence type="ECO:0008006" key="8">
    <source>
        <dbReference type="Google" id="ProtNLM"/>
    </source>
</evidence>
<feature type="transmembrane region" description="Helical" evidence="5">
    <location>
        <begin position="418"/>
        <end position="435"/>
    </location>
</feature>
<dbReference type="PANTHER" id="PTHR11785:SF353">
    <property type="entry name" value="METHIONINE TRANSPORTER (EUROFUNG)"/>
    <property type="match status" value="1"/>
</dbReference>
<keyword evidence="2 5" id="KW-0812">Transmembrane</keyword>
<protein>
    <recommendedName>
        <fullName evidence="8">High-affinity methionine permease</fullName>
    </recommendedName>
</protein>
<dbReference type="eggNOG" id="KOG1287">
    <property type="taxonomic scope" value="Eukaryota"/>
</dbReference>
<evidence type="ECO:0000313" key="6">
    <source>
        <dbReference type="EMBL" id="EPE28870.1"/>
    </source>
</evidence>
<keyword evidence="4 5" id="KW-0472">Membrane</keyword>
<dbReference type="Pfam" id="PF13520">
    <property type="entry name" value="AA_permease_2"/>
    <property type="match status" value="1"/>
</dbReference>
<evidence type="ECO:0000256" key="5">
    <source>
        <dbReference type="SAM" id="Phobius"/>
    </source>
</evidence>
<dbReference type="Gene3D" id="1.20.1740.10">
    <property type="entry name" value="Amino acid/polyamine transporter I"/>
    <property type="match status" value="1"/>
</dbReference>
<sequence>MTLKPHCWNTGTGIPSLSYFITAMSFLRRFGREKNETQATTTGIDTGRANFVADGDLNYAIEQGGNGSQPSYQEVSGAPVEVHSPLGYAVGPVTILFLNMSKMVGTGVYSTPASVLVGTGSVGLSMIYWVLGALIAASSLSVYLEYASYFPNRSGSEVVYLEQAFPRPKYLFPTAFAAQFVLLSFSSSNAIVLARYLFRIDGHAPSDWELKGVAIAGYSVVVLLLLFNTKYSYWLSNGIGIVKLLTLIFVAITGLVVLGGNTSVKNPTANFQNAFESSKTTPYGVTNALVKIIFSYAGYENAFNVNPVKTIRRNSFISLFIVTILYIFANIAYFSAIPKSQIEKSTQIAASLFFEKVFGKGGAVRGLNFLIALSAFGNLIAVQLGSSRLIRECGRQGVLPYPRFWASTRPFGTPTGPYFVKWALTILMILAPPAGDAFNFIVNLQSYPSAFFNVTMAVGLYLVRHRRKKLGVPRSEFRAWDIVVVFNVLTNLFLLIMPWYPPASGRYGGDVSFWYGTYIVVGIAILVLCGLYYWVWVYILPKIGGYAIRQEVLTLDNGATTHRLVKVPNGKVAAWDETHDPLGRDLSAAVTEVGSEGESQKGEGDVKV</sequence>
<dbReference type="KEGG" id="glz:GLAREA_00028"/>
<dbReference type="InterPro" id="IPR002293">
    <property type="entry name" value="AA/rel_permease1"/>
</dbReference>
<feature type="transmembrane region" description="Helical" evidence="5">
    <location>
        <begin position="362"/>
        <end position="382"/>
    </location>
</feature>